<dbReference type="InterPro" id="IPR000100">
    <property type="entry name" value="RNase_P"/>
</dbReference>
<evidence type="ECO:0000256" key="1">
    <source>
        <dbReference type="ARBA" id="ARBA00022694"/>
    </source>
</evidence>
<dbReference type="GO" id="GO:0042781">
    <property type="term" value="F:3'-tRNA processing endoribonuclease activity"/>
    <property type="evidence" value="ECO:0007669"/>
    <property type="project" value="TreeGrafter"/>
</dbReference>
<dbReference type="InterPro" id="IPR020568">
    <property type="entry name" value="Ribosomal_Su5_D2-typ_SF"/>
</dbReference>
<evidence type="ECO:0000313" key="7">
    <source>
        <dbReference type="EMBL" id="PIY94189.1"/>
    </source>
</evidence>
<dbReference type="GO" id="GO:0030677">
    <property type="term" value="C:ribonuclease P complex"/>
    <property type="evidence" value="ECO:0007669"/>
    <property type="project" value="TreeGrafter"/>
</dbReference>
<accession>A0A2M7RBN8</accession>
<dbReference type="Proteomes" id="UP000228689">
    <property type="component" value="Unassembled WGS sequence"/>
</dbReference>
<keyword evidence="5" id="KW-0694">RNA-binding</keyword>
<dbReference type="PANTHER" id="PTHR33992:SF1">
    <property type="entry name" value="RIBONUCLEASE P PROTEIN COMPONENT"/>
    <property type="match status" value="1"/>
</dbReference>
<sequence>MKNSLSQDKDILRVLKQRPLFFPYFTVKMANNNEKTYRYTIIISKKAHKLAVQRNKIKRRIRAIINGNQEKIRICDFVISVKKQVYNIEPQQQREEIRKILLKSKILNV</sequence>
<evidence type="ECO:0000256" key="2">
    <source>
        <dbReference type="ARBA" id="ARBA00022722"/>
    </source>
</evidence>
<comment type="caution">
    <text evidence="7">The sequence shown here is derived from an EMBL/GenBank/DDBJ whole genome shotgun (WGS) entry which is preliminary data.</text>
</comment>
<dbReference type="Gene3D" id="3.30.230.10">
    <property type="match status" value="1"/>
</dbReference>
<dbReference type="Pfam" id="PF00825">
    <property type="entry name" value="Ribonuclease_P"/>
    <property type="match status" value="1"/>
</dbReference>
<protein>
    <recommendedName>
        <fullName evidence="6">Ribonuclease P protein component</fullName>
        <ecNumber evidence="6">3.1.26.5</ecNumber>
    </recommendedName>
</protein>
<organism evidence="7 8">
    <name type="scientific">Candidatus Komeilibacteria bacterium CG_4_10_14_0_8_um_filter_37_78</name>
    <dbReference type="NCBI Taxonomy" id="1974471"/>
    <lineage>
        <taxon>Bacteria</taxon>
        <taxon>Candidatus Komeiliibacteriota</taxon>
    </lineage>
</organism>
<keyword evidence="4" id="KW-0378">Hydrolase</keyword>
<dbReference type="AlphaFoldDB" id="A0A2M7RBN8"/>
<keyword evidence="1" id="KW-0819">tRNA processing</keyword>
<dbReference type="GO" id="GO:0004526">
    <property type="term" value="F:ribonuclease P activity"/>
    <property type="evidence" value="ECO:0007669"/>
    <property type="project" value="UniProtKB-UniRule"/>
</dbReference>
<name>A0A2M7RBN8_9BACT</name>
<dbReference type="InterPro" id="IPR014721">
    <property type="entry name" value="Ribsml_uS5_D2-typ_fold_subgr"/>
</dbReference>
<reference evidence="8" key="1">
    <citation type="submission" date="2017-09" db="EMBL/GenBank/DDBJ databases">
        <title>Depth-based differentiation of microbial function through sediment-hosted aquifers and enrichment of novel symbionts in the deep terrestrial subsurface.</title>
        <authorList>
            <person name="Probst A.J."/>
            <person name="Ladd B."/>
            <person name="Jarett J.K."/>
            <person name="Geller-Mcgrath D.E."/>
            <person name="Sieber C.M.K."/>
            <person name="Emerson J.B."/>
            <person name="Anantharaman K."/>
            <person name="Thomas B.C."/>
            <person name="Malmstrom R."/>
            <person name="Stieglmeier M."/>
            <person name="Klingl A."/>
            <person name="Woyke T."/>
            <person name="Ryan C.M."/>
            <person name="Banfield J.F."/>
        </authorList>
    </citation>
    <scope>NUCLEOTIDE SEQUENCE [LARGE SCALE GENOMIC DNA]</scope>
</reference>
<dbReference type="EMBL" id="PFMC01000071">
    <property type="protein sequence ID" value="PIY94189.1"/>
    <property type="molecule type" value="Genomic_DNA"/>
</dbReference>
<dbReference type="NCBIfam" id="TIGR00188">
    <property type="entry name" value="rnpA"/>
    <property type="match status" value="1"/>
</dbReference>
<evidence type="ECO:0000256" key="6">
    <source>
        <dbReference type="NCBIfam" id="TIGR00188"/>
    </source>
</evidence>
<dbReference type="GO" id="GO:0000049">
    <property type="term" value="F:tRNA binding"/>
    <property type="evidence" value="ECO:0007669"/>
    <property type="project" value="InterPro"/>
</dbReference>
<proteinExistence type="predicted"/>
<evidence type="ECO:0000256" key="3">
    <source>
        <dbReference type="ARBA" id="ARBA00022759"/>
    </source>
</evidence>
<keyword evidence="2" id="KW-0540">Nuclease</keyword>
<keyword evidence="3" id="KW-0255">Endonuclease</keyword>
<dbReference type="EC" id="3.1.26.5" evidence="6"/>
<dbReference type="PANTHER" id="PTHR33992">
    <property type="entry name" value="RIBONUCLEASE P PROTEIN COMPONENT"/>
    <property type="match status" value="1"/>
</dbReference>
<evidence type="ECO:0000256" key="4">
    <source>
        <dbReference type="ARBA" id="ARBA00022801"/>
    </source>
</evidence>
<evidence type="ECO:0000313" key="8">
    <source>
        <dbReference type="Proteomes" id="UP000228689"/>
    </source>
</evidence>
<evidence type="ECO:0000256" key="5">
    <source>
        <dbReference type="ARBA" id="ARBA00022884"/>
    </source>
</evidence>
<gene>
    <name evidence="7" type="primary">rnpA</name>
    <name evidence="7" type="ORF">COY67_02915</name>
</gene>
<dbReference type="SUPFAM" id="SSF54211">
    <property type="entry name" value="Ribosomal protein S5 domain 2-like"/>
    <property type="match status" value="1"/>
</dbReference>